<proteinExistence type="predicted"/>
<name>A0A317E0E0_9PROT</name>
<dbReference type="EMBL" id="QGLF01000004">
    <property type="protein sequence ID" value="PWR19570.1"/>
    <property type="molecule type" value="Genomic_DNA"/>
</dbReference>
<evidence type="ECO:0008006" key="3">
    <source>
        <dbReference type="Google" id="ProtNLM"/>
    </source>
</evidence>
<gene>
    <name evidence="1" type="ORF">DKG75_13920</name>
</gene>
<keyword evidence="2" id="KW-1185">Reference proteome</keyword>
<dbReference type="RefSeq" id="WP_133637096.1">
    <property type="nucleotide sequence ID" value="NZ_QGLF01000004.1"/>
</dbReference>
<accession>A0A317E0E0</accession>
<sequence>MSSDKPASGMQGLPLFYRQPEVLEARRHGSLVVQAEMSFGFARATNAIPVTVEEFFEMALHYPIVFARGDLAAPVAAVGLGSDVNLFVDVKGGWAADHPVPAYVRRYPFIFFEQAGSDALPLCIDRAAPMVGEAGRLAGLPLFADGKPTEAAKRALQFCELYQRQVLHTRAFVRAIRDAGLLVERQINISSGAIRHTMGGFCIIDEERYRQLPDATVLDFQRNGYLAALHAQMLSQRHWAALARRYDRAAAPAGRAH</sequence>
<comment type="caution">
    <text evidence="1">The sequence shown here is derived from an EMBL/GenBank/DDBJ whole genome shotgun (WGS) entry which is preliminary data.</text>
</comment>
<dbReference type="Proteomes" id="UP000246077">
    <property type="component" value="Unassembled WGS sequence"/>
</dbReference>
<dbReference type="AlphaFoldDB" id="A0A317E0E0"/>
<dbReference type="Pfam" id="PF07277">
    <property type="entry name" value="SapC"/>
    <property type="match status" value="1"/>
</dbReference>
<dbReference type="OrthoDB" id="9806524at2"/>
<reference evidence="2" key="1">
    <citation type="submission" date="2018-05" db="EMBL/GenBank/DDBJ databases">
        <title>Zavarzinia sp. HR-AS.</title>
        <authorList>
            <person name="Lee Y."/>
            <person name="Jeon C.O."/>
        </authorList>
    </citation>
    <scope>NUCLEOTIDE SEQUENCE [LARGE SCALE GENOMIC DNA]</scope>
    <source>
        <strain evidence="2">DSM 1231</strain>
    </source>
</reference>
<evidence type="ECO:0000313" key="1">
    <source>
        <dbReference type="EMBL" id="PWR19570.1"/>
    </source>
</evidence>
<protein>
    <recommendedName>
        <fullName evidence="3">SapC family protein</fullName>
    </recommendedName>
</protein>
<organism evidence="1 2">
    <name type="scientific">Zavarzinia compransoris</name>
    <dbReference type="NCBI Taxonomy" id="1264899"/>
    <lineage>
        <taxon>Bacteria</taxon>
        <taxon>Pseudomonadati</taxon>
        <taxon>Pseudomonadota</taxon>
        <taxon>Alphaproteobacteria</taxon>
        <taxon>Rhodospirillales</taxon>
        <taxon>Zavarziniaceae</taxon>
        <taxon>Zavarzinia</taxon>
    </lineage>
</organism>
<evidence type="ECO:0000313" key="2">
    <source>
        <dbReference type="Proteomes" id="UP000246077"/>
    </source>
</evidence>
<dbReference type="InterPro" id="IPR010836">
    <property type="entry name" value="SapC"/>
</dbReference>